<dbReference type="Proteomes" id="UP001142317">
    <property type="component" value="Unassembled WGS sequence"/>
</dbReference>
<proteinExistence type="inferred from homology"/>
<protein>
    <recommendedName>
        <fullName evidence="4">Cell envelope-related transcriptional attenuator domain-containing protein</fullName>
    </recommendedName>
</protein>
<reference evidence="5" key="1">
    <citation type="journal article" date="2014" name="Int. J. Syst. Evol. Microbiol.">
        <title>Complete genome sequence of Corynebacterium casei LMG S-19264T (=DSM 44701T), isolated from a smear-ripened cheese.</title>
        <authorList>
            <consortium name="US DOE Joint Genome Institute (JGI-PGF)"/>
            <person name="Walter F."/>
            <person name="Albersmeier A."/>
            <person name="Kalinowski J."/>
            <person name="Ruckert C."/>
        </authorList>
    </citation>
    <scope>NUCLEOTIDE SEQUENCE</scope>
    <source>
        <strain evidence="5">VKM Ac-1447</strain>
    </source>
</reference>
<dbReference type="Pfam" id="PF03816">
    <property type="entry name" value="LytR_cpsA_psr"/>
    <property type="match status" value="1"/>
</dbReference>
<feature type="compositionally biased region" description="Polar residues" evidence="2">
    <location>
        <begin position="427"/>
        <end position="438"/>
    </location>
</feature>
<dbReference type="InterPro" id="IPR004474">
    <property type="entry name" value="LytR_CpsA_psr"/>
</dbReference>
<evidence type="ECO:0000256" key="2">
    <source>
        <dbReference type="SAM" id="MobiDB-lite"/>
    </source>
</evidence>
<organism evidence="5 6">
    <name type="scientific">Microbacterium imperiale</name>
    <dbReference type="NCBI Taxonomy" id="33884"/>
    <lineage>
        <taxon>Bacteria</taxon>
        <taxon>Bacillati</taxon>
        <taxon>Actinomycetota</taxon>
        <taxon>Actinomycetes</taxon>
        <taxon>Micrococcales</taxon>
        <taxon>Microbacteriaceae</taxon>
        <taxon>Microbacterium</taxon>
    </lineage>
</organism>
<dbReference type="InterPro" id="IPR050922">
    <property type="entry name" value="LytR/CpsA/Psr_CW_biosynth"/>
</dbReference>
<dbReference type="PANTHER" id="PTHR33392">
    <property type="entry name" value="POLYISOPRENYL-TEICHOIC ACID--PEPTIDOGLYCAN TEICHOIC ACID TRANSFERASE TAGU"/>
    <property type="match status" value="1"/>
</dbReference>
<evidence type="ECO:0000313" key="5">
    <source>
        <dbReference type="EMBL" id="GLJ80815.1"/>
    </source>
</evidence>
<evidence type="ECO:0000259" key="4">
    <source>
        <dbReference type="Pfam" id="PF03816"/>
    </source>
</evidence>
<accession>A0A9W6HIP3</accession>
<evidence type="ECO:0000313" key="6">
    <source>
        <dbReference type="Proteomes" id="UP001142317"/>
    </source>
</evidence>
<gene>
    <name evidence="5" type="ORF">GCM10017586_24980</name>
</gene>
<name>A0A9W6HIP3_9MICO</name>
<reference evidence="5" key="2">
    <citation type="submission" date="2023-01" db="EMBL/GenBank/DDBJ databases">
        <authorList>
            <person name="Sun Q."/>
            <person name="Evtushenko L."/>
        </authorList>
    </citation>
    <scope>NUCLEOTIDE SEQUENCE</scope>
    <source>
        <strain evidence="5">VKM Ac-1447</strain>
    </source>
</reference>
<feature type="domain" description="Cell envelope-related transcriptional attenuator" evidence="4">
    <location>
        <begin position="117"/>
        <end position="273"/>
    </location>
</feature>
<dbReference type="NCBIfam" id="TIGR00350">
    <property type="entry name" value="lytR_cpsA_psr"/>
    <property type="match status" value="1"/>
</dbReference>
<keyword evidence="3" id="KW-0472">Membrane</keyword>
<sequence length="438" mass="45885">MSARSDAKAPRRRRPVARHGELRSPNPLVQLLAILGVAVAVVAISGVAVGAFAVWDAARSVSDNSVALEGDDAGQLPPTIGEIEGGVNMLVVGTDSCEGQDLELFPRCGIDDDGLERNDVTMLVHISDEPRRVTVVSFPRDMIVPIPSCPDGEGGRHAAMSAQMINVSYGYGGLPCSVLTVEELTGIDIQFAAAIRWTGVINMSDAIGGVDVCISEDISDRHTALSLTAGNHTLQGAEALQFLRIRHGIGDGSDLARISNQQQFMSSMVRKLQSDAVLANPQALFSIATTAVQQVNNQQLVLSESLANPTRMVQIAMAVKDVPFSDINFLQYPTSYASDGLRVLPNTASADMLFEALAENRPIQLTGDASQGYGVEVVGEAEQPAAPAPSDTAAPAPEGEAPDPAATQPPATPSEAVELPSDIAGSSAAQVTCTVAER</sequence>
<feature type="region of interest" description="Disordered" evidence="2">
    <location>
        <begin position="1"/>
        <end position="20"/>
    </location>
</feature>
<comment type="caution">
    <text evidence="5">The sequence shown here is derived from an EMBL/GenBank/DDBJ whole genome shotgun (WGS) entry which is preliminary data.</text>
</comment>
<comment type="similarity">
    <text evidence="1">Belongs to the LytR/CpsA/Psr (LCP) family.</text>
</comment>
<dbReference type="Gene3D" id="3.40.630.190">
    <property type="entry name" value="LCP protein"/>
    <property type="match status" value="1"/>
</dbReference>
<feature type="region of interest" description="Disordered" evidence="2">
    <location>
        <begin position="382"/>
        <end position="438"/>
    </location>
</feature>
<evidence type="ECO:0000256" key="1">
    <source>
        <dbReference type="ARBA" id="ARBA00006068"/>
    </source>
</evidence>
<feature type="transmembrane region" description="Helical" evidence="3">
    <location>
        <begin position="28"/>
        <end position="55"/>
    </location>
</feature>
<keyword evidence="3" id="KW-0812">Transmembrane</keyword>
<dbReference type="AlphaFoldDB" id="A0A9W6HIP3"/>
<dbReference type="EMBL" id="BSEO01000014">
    <property type="protein sequence ID" value="GLJ80815.1"/>
    <property type="molecule type" value="Genomic_DNA"/>
</dbReference>
<dbReference type="PANTHER" id="PTHR33392:SF6">
    <property type="entry name" value="POLYISOPRENYL-TEICHOIC ACID--PEPTIDOGLYCAN TEICHOIC ACID TRANSFERASE TAGU"/>
    <property type="match status" value="1"/>
</dbReference>
<keyword evidence="3" id="KW-1133">Transmembrane helix</keyword>
<feature type="compositionally biased region" description="Low complexity" evidence="2">
    <location>
        <begin position="384"/>
        <end position="416"/>
    </location>
</feature>
<evidence type="ECO:0000256" key="3">
    <source>
        <dbReference type="SAM" id="Phobius"/>
    </source>
</evidence>
<keyword evidence="6" id="KW-1185">Reference proteome</keyword>
<dbReference type="RefSeq" id="WP_210007006.1">
    <property type="nucleotide sequence ID" value="NZ_BSEO01000014.1"/>
</dbReference>